<sequence>MGKHPEENESLVDTRKELKTLLCLKEIGLPQTATKFIDIDLVGEPFCISNASNTQLNTKVFEFTMNNQATVDTELLFDFQEEFGKWDKLEYKKLSPVLKKSLRIFLREHGVYPKPLRGHIVPQLKSLLTVDKLPIWDQDELSSMTEIHSKSLVHKYRRKTSPPCESPQIPNQDQKAQVSQQYRTAYPITYKFQQPLKSDENIALNAGMDQRIDPISHNGLDVVADTLAYQTIPPLEFLNQEPDLNAAATFSEIWNNIYSYSGDPYDIFYDKIRYFMNR</sequence>
<dbReference type="EMBL" id="MCBQ01011812">
    <property type="protein sequence ID" value="RKF65678.1"/>
    <property type="molecule type" value="Genomic_DNA"/>
</dbReference>
<comment type="caution">
    <text evidence="1">The sequence shown here is derived from an EMBL/GenBank/DDBJ whole genome shotgun (WGS) entry which is preliminary data.</text>
</comment>
<dbReference type="AlphaFoldDB" id="A0A420I7P8"/>
<dbReference type="Proteomes" id="UP000283383">
    <property type="component" value="Unassembled WGS sequence"/>
</dbReference>
<gene>
    <name evidence="1" type="ORF">GcM3_118015</name>
</gene>
<name>A0A420I7P8_9PEZI</name>
<evidence type="ECO:0000313" key="2">
    <source>
        <dbReference type="Proteomes" id="UP000283383"/>
    </source>
</evidence>
<keyword evidence="2" id="KW-1185">Reference proteome</keyword>
<protein>
    <submittedName>
        <fullName evidence="1">Uncharacterized protein</fullName>
    </submittedName>
</protein>
<proteinExistence type="predicted"/>
<reference evidence="1 2" key="1">
    <citation type="journal article" date="2018" name="BMC Genomics">
        <title>Comparative genome analyses reveal sequence features reflecting distinct modes of host-adaptation between dicot and monocot powdery mildew.</title>
        <authorList>
            <person name="Wu Y."/>
            <person name="Ma X."/>
            <person name="Pan Z."/>
            <person name="Kale S.D."/>
            <person name="Song Y."/>
            <person name="King H."/>
            <person name="Zhang Q."/>
            <person name="Presley C."/>
            <person name="Deng X."/>
            <person name="Wei C.I."/>
            <person name="Xiao S."/>
        </authorList>
    </citation>
    <scope>NUCLEOTIDE SEQUENCE [LARGE SCALE GENOMIC DNA]</scope>
    <source>
        <strain evidence="1">UMSG3</strain>
    </source>
</reference>
<organism evidence="1 2">
    <name type="scientific">Golovinomyces cichoracearum</name>
    <dbReference type="NCBI Taxonomy" id="62708"/>
    <lineage>
        <taxon>Eukaryota</taxon>
        <taxon>Fungi</taxon>
        <taxon>Dikarya</taxon>
        <taxon>Ascomycota</taxon>
        <taxon>Pezizomycotina</taxon>
        <taxon>Leotiomycetes</taxon>
        <taxon>Erysiphales</taxon>
        <taxon>Erysiphaceae</taxon>
        <taxon>Golovinomyces</taxon>
    </lineage>
</organism>
<accession>A0A420I7P8</accession>
<evidence type="ECO:0000313" key="1">
    <source>
        <dbReference type="EMBL" id="RKF65678.1"/>
    </source>
</evidence>
<feature type="non-terminal residue" evidence="1">
    <location>
        <position position="278"/>
    </location>
</feature>